<name>A0A8J6E3E5_9EUKA</name>
<reference evidence="2" key="1">
    <citation type="submission" date="2021-05" db="EMBL/GenBank/DDBJ databases">
        <title>A free-living protist that lacks canonical eukaryotic 1 DNA replication and segregation systems.</title>
        <authorList>
            <person name="Salas-Leiva D.E."/>
            <person name="Tromer E.C."/>
            <person name="Curtis B.A."/>
            <person name="Jerlstrom-Hultqvist J."/>
            <person name="Kolisko M."/>
            <person name="Yi Z."/>
            <person name="Salas-Leiva J.S."/>
            <person name="Gallot-Lavallee L."/>
            <person name="Kops G.J.P.L."/>
            <person name="Archibald J.M."/>
            <person name="Simpson A.G.B."/>
            <person name="Roger A.J."/>
        </authorList>
    </citation>
    <scope>NUCLEOTIDE SEQUENCE</scope>
    <source>
        <strain evidence="2">BICM</strain>
    </source>
</reference>
<dbReference type="AlphaFoldDB" id="A0A8J6E3E5"/>
<evidence type="ECO:0000313" key="2">
    <source>
        <dbReference type="EMBL" id="KAG9393052.1"/>
    </source>
</evidence>
<sequence length="267" mass="31126">MQTFMPSLQYDSRYTSGATNPRMHSVIDRLQSLDSQLNSYRSRSEEEILMELRDITNRMNHTYIERQPTLFKMEHAIAEVEAELHEMRAASHASRNIQNDAQMVRTLSNVNAIIQREHDDLQDMERRMHQALEFRLEALDESDADDEERLTRSARLRDHKYSTAHMNQAVIELRLRLRQDKVDDEKWARNMQDKVDKTIGKARAAVDELKTRNEARETRMKQAMAEFQQGAALALQTEVAERDEVEGLIASLIENVSMRVRRASSII</sequence>
<protein>
    <submittedName>
        <fullName evidence="2">Chromosome partition protein Smc</fullName>
    </submittedName>
</protein>
<dbReference type="EMBL" id="JAHDYR010000025">
    <property type="protein sequence ID" value="KAG9393052.1"/>
    <property type="molecule type" value="Genomic_DNA"/>
</dbReference>
<accession>A0A8J6E3E5</accession>
<dbReference type="Proteomes" id="UP000717585">
    <property type="component" value="Unassembled WGS sequence"/>
</dbReference>
<keyword evidence="1" id="KW-0175">Coiled coil</keyword>
<organism evidence="2 3">
    <name type="scientific">Carpediemonas membranifera</name>
    <dbReference type="NCBI Taxonomy" id="201153"/>
    <lineage>
        <taxon>Eukaryota</taxon>
        <taxon>Metamonada</taxon>
        <taxon>Carpediemonas-like organisms</taxon>
        <taxon>Carpediemonas</taxon>
    </lineage>
</organism>
<evidence type="ECO:0000313" key="3">
    <source>
        <dbReference type="Proteomes" id="UP000717585"/>
    </source>
</evidence>
<feature type="coiled-coil region" evidence="1">
    <location>
        <begin position="70"/>
        <end position="127"/>
    </location>
</feature>
<evidence type="ECO:0000256" key="1">
    <source>
        <dbReference type="SAM" id="Coils"/>
    </source>
</evidence>
<proteinExistence type="predicted"/>
<keyword evidence="3" id="KW-1185">Reference proteome</keyword>
<gene>
    <name evidence="2" type="ORF">J8273_3181</name>
</gene>
<comment type="caution">
    <text evidence="2">The sequence shown here is derived from an EMBL/GenBank/DDBJ whole genome shotgun (WGS) entry which is preliminary data.</text>
</comment>